<dbReference type="Pfam" id="PF14929">
    <property type="entry name" value="TAF1_subA"/>
    <property type="match status" value="1"/>
</dbReference>
<dbReference type="ExpressionAtlas" id="A0A1D6LW29">
    <property type="expression patterns" value="baseline and differential"/>
</dbReference>
<feature type="region of interest" description="Disordered" evidence="1">
    <location>
        <begin position="83"/>
        <end position="117"/>
    </location>
</feature>
<reference evidence="2" key="1">
    <citation type="submission" date="2015-12" db="EMBL/GenBank/DDBJ databases">
        <title>Update maize B73 reference genome by single molecule sequencing technologies.</title>
        <authorList>
            <consortium name="Maize Genome Sequencing Project"/>
            <person name="Ware D."/>
        </authorList>
    </citation>
    <scope>NUCLEOTIDE SEQUENCE</scope>
    <source>
        <tissue evidence="2">Seedling</tissue>
    </source>
</reference>
<dbReference type="PANTHER" id="PTHR36720:SF1">
    <property type="entry name" value="TAF RNA POLYMERASE I SUBUNIT A"/>
    <property type="match status" value="1"/>
</dbReference>
<dbReference type="FunCoup" id="A0A1D6LW29">
    <property type="interactions" value="2123"/>
</dbReference>
<dbReference type="PANTHER" id="PTHR36720">
    <property type="entry name" value="TAF RNA POLYMERASE I SUBUNIT A"/>
    <property type="match status" value="1"/>
</dbReference>
<evidence type="ECO:0000256" key="1">
    <source>
        <dbReference type="SAM" id="MobiDB-lite"/>
    </source>
</evidence>
<dbReference type="GO" id="GO:0000120">
    <property type="term" value="C:RNA polymerase I transcription regulator complex"/>
    <property type="evidence" value="ECO:0007669"/>
    <property type="project" value="InterPro"/>
</dbReference>
<dbReference type="InterPro" id="IPR039495">
    <property type="entry name" value="TAF1A"/>
</dbReference>
<evidence type="ECO:0000313" key="2">
    <source>
        <dbReference type="EMBL" id="AQK83461.1"/>
    </source>
</evidence>
<feature type="region of interest" description="Disordered" evidence="1">
    <location>
        <begin position="322"/>
        <end position="348"/>
    </location>
</feature>
<organism evidence="2">
    <name type="scientific">Zea mays</name>
    <name type="common">Maize</name>
    <dbReference type="NCBI Taxonomy" id="4577"/>
    <lineage>
        <taxon>Eukaryota</taxon>
        <taxon>Viridiplantae</taxon>
        <taxon>Streptophyta</taxon>
        <taxon>Embryophyta</taxon>
        <taxon>Tracheophyta</taxon>
        <taxon>Spermatophyta</taxon>
        <taxon>Magnoliopsida</taxon>
        <taxon>Liliopsida</taxon>
        <taxon>Poales</taxon>
        <taxon>Poaceae</taxon>
        <taxon>PACMAD clade</taxon>
        <taxon>Panicoideae</taxon>
        <taxon>Andropogonodae</taxon>
        <taxon>Andropogoneae</taxon>
        <taxon>Tripsacinae</taxon>
        <taxon>Zea</taxon>
    </lineage>
</organism>
<gene>
    <name evidence="2" type="ORF">ZEAMMB73_Zm00001d037268</name>
</gene>
<feature type="region of interest" description="Disordered" evidence="1">
    <location>
        <begin position="1"/>
        <end position="63"/>
    </location>
</feature>
<dbReference type="InParanoid" id="A0A1D6LW29"/>
<dbReference type="GO" id="GO:0006360">
    <property type="term" value="P:transcription by RNA polymerase I"/>
    <property type="evidence" value="ECO:0007669"/>
    <property type="project" value="InterPro"/>
</dbReference>
<name>A0A1D6LW29_MAIZE</name>
<dbReference type="AlphaFoldDB" id="A0A1D6LW29"/>
<proteinExistence type="predicted"/>
<dbReference type="EMBL" id="CM000782">
    <property type="protein sequence ID" value="AQK83461.1"/>
    <property type="molecule type" value="Genomic_DNA"/>
</dbReference>
<accession>A0A1D6LW29</accession>
<sequence>MARTMLPSPSPHTAVKREIEDAEPTAHTPASLPRKKRRRGGRLPVTPTQLPLSPPLVTPQTIPSVASGDASFAGLTPTPVFSAVKDESGADTGVGSNGRASGKRNDSQDLRSVPRPAAAEPPTLWLNRRRLGLILHELAGAHRWRDAASVVSTLLSGNRKPDSYEETRRMFVVAMEIHKRLAEDSSVQYGGRSSYYLRTQKLFNVWMRKLIWFPSCPKKNLVTLELALFYLSQGNIDNAHIATRTLIANGKLQTEPILNLVHGLISFDKWYSGLPKDMQVEDFDVYDESCGIPMKSNGSAGTDLLVNSDEDSMNIDESSLATCSSESSINNENIDKKMNNKPGFLHPKEEMDPLESQGNENLRSIFLDTSDGPTCGVAKAVRRGWRARRRCRLTRWRKTFILGLSVTFRAQGVRLEQSLLPLKLKFATGASNDCFDKYMKYKSVPNTLYEDAEKCLRLALYSNPPVMAALLPLIQRCQHGNKPKTKPAPFYMAPPTDTRLRGRLLEEYDQNQVSTIFSCYEEALRRDPTCSYSMERLIKMHKKGYYNTIQLLEAIALHLDSVNGKSCIWEELVSCFLRLFSDNTADYEDCISCTNTHGGESLEASSKFSSVFFEQFTRESWKARCRWWARHHFSQNAYTSEAQSGDCKLLAAKAACAAHLFGPEFPYVKAVGVYIAKQEALDEISVLVRNKQNSVRLLQTLEKLTR</sequence>
<dbReference type="STRING" id="4577.A0A1D6LW29"/>
<protein>
    <submittedName>
        <fullName evidence="2">F12M16.11</fullName>
    </submittedName>
</protein>
<feature type="compositionally biased region" description="Low complexity" evidence="1">
    <location>
        <begin position="322"/>
        <end position="332"/>
    </location>
</feature>
<dbReference type="PaxDb" id="4577-GRMZM5G819204_P01"/>